<dbReference type="Pfam" id="PF12796">
    <property type="entry name" value="Ank_2"/>
    <property type="match status" value="1"/>
</dbReference>
<keyword evidence="1" id="KW-0677">Repeat</keyword>
<organism evidence="4 5">
    <name type="scientific">Nasonia vitripennis</name>
    <name type="common">Parasitic wasp</name>
    <dbReference type="NCBI Taxonomy" id="7425"/>
    <lineage>
        <taxon>Eukaryota</taxon>
        <taxon>Metazoa</taxon>
        <taxon>Ecdysozoa</taxon>
        <taxon>Arthropoda</taxon>
        <taxon>Hexapoda</taxon>
        <taxon>Insecta</taxon>
        <taxon>Pterygota</taxon>
        <taxon>Neoptera</taxon>
        <taxon>Endopterygota</taxon>
        <taxon>Hymenoptera</taxon>
        <taxon>Apocrita</taxon>
        <taxon>Proctotrupomorpha</taxon>
        <taxon>Chalcidoidea</taxon>
        <taxon>Pteromalidae</taxon>
        <taxon>Pteromalinae</taxon>
        <taxon>Nasonia</taxon>
    </lineage>
</organism>
<reference evidence="4" key="1">
    <citation type="submission" date="2021-01" db="UniProtKB">
        <authorList>
            <consortium name="EnsemblMetazoa"/>
        </authorList>
    </citation>
    <scope>IDENTIFICATION</scope>
</reference>
<dbReference type="PROSITE" id="PS50297">
    <property type="entry name" value="ANK_REP_REGION"/>
    <property type="match status" value="2"/>
</dbReference>
<evidence type="ECO:0000313" key="5">
    <source>
        <dbReference type="Proteomes" id="UP000002358"/>
    </source>
</evidence>
<feature type="repeat" description="ANK" evidence="3">
    <location>
        <begin position="297"/>
        <end position="329"/>
    </location>
</feature>
<feature type="repeat" description="ANK" evidence="3">
    <location>
        <begin position="105"/>
        <end position="137"/>
    </location>
</feature>
<dbReference type="InParanoid" id="A0A7M7GDS0"/>
<sequence length="649" mass="73763">MSASQDRDSFYDQLLSASIFPDFEGLSKLATNDFFHDSNKIDWVLEKALVNKDTRIIVFLLASGLGIHRLNDANQTALHLAVRHDYLDIVDTLFDHCKINCRDVHGLTHFHVACIAGNVEMAKHFLSNGVDVDVVETKDFFTPLHFAVAYRRIKVIELLLKNGADPNALDRCYRTPLHLVCLDHSRVVAKKRSIDRVAVDDELRILELLIEFGSDVNSKDQVGDTPLMCVFKDSYPERVFSQMHCGEVEKRKVLDDYRQLQKRKVELLLRSKANVRQVNGDDETALHVVISDIRRSRASCKLHYLDDAVNVEVADLLLKHGARVNARNKRNETPLQIAVSIMSLGTVKILLSHDAEVQVLRFEEGCFHYSAADDLPCLEVTESLIGIVEVLRDRGFQMSPGDNLAVLNFFVPNNERFCRGHRKDKDAAYKMMNLLEYGTSEIIQSALNNFPANLDDTSLPEQFSRKHVIQQIQLYLSTLTIGKLYLDDGTRQYLQEKLLNLRKYLLGFMFTSDTTNQTYLTSLQNEVQLMKSTMLTKYSSLHDTLRKNPHKIRSRELSSILKSQDFSNRFSRCIGIIKGHCTKGLIRHYVSQSAEECLSSMLEVRLPHLCCERICEYLNNESLVNVCTAAAIGESNREMTISDGTRSGA</sequence>
<dbReference type="PANTHER" id="PTHR24189">
    <property type="entry name" value="MYOTROPHIN"/>
    <property type="match status" value="1"/>
</dbReference>
<dbReference type="GeneID" id="100678374"/>
<dbReference type="EnsemblMetazoa" id="XM_003427590">
    <property type="protein sequence ID" value="XP_003427638"/>
    <property type="gene ID" value="LOC100678374"/>
</dbReference>
<feature type="repeat" description="ANK" evidence="3">
    <location>
        <begin position="139"/>
        <end position="171"/>
    </location>
</feature>
<dbReference type="RefSeq" id="XP_003427638.1">
    <property type="nucleotide sequence ID" value="XM_003427590.5"/>
</dbReference>
<dbReference type="SMART" id="SM00248">
    <property type="entry name" value="ANK"/>
    <property type="match status" value="6"/>
</dbReference>
<evidence type="ECO:0000256" key="1">
    <source>
        <dbReference type="ARBA" id="ARBA00022737"/>
    </source>
</evidence>
<name>A0A7M7GDS0_NASVI</name>
<dbReference type="KEGG" id="nvi:100678374"/>
<keyword evidence="2 3" id="KW-0040">ANK repeat</keyword>
<dbReference type="InterPro" id="IPR050745">
    <property type="entry name" value="Multifunctional_regulatory"/>
</dbReference>
<dbReference type="AlphaFoldDB" id="A0A7M7GDS0"/>
<dbReference type="EnsemblMetazoa" id="XM_031929721">
    <property type="protein sequence ID" value="XP_031785581"/>
    <property type="gene ID" value="LOC100678374"/>
</dbReference>
<dbReference type="SUPFAM" id="SSF48403">
    <property type="entry name" value="Ankyrin repeat"/>
    <property type="match status" value="1"/>
</dbReference>
<dbReference type="InterPro" id="IPR036770">
    <property type="entry name" value="Ankyrin_rpt-contain_sf"/>
</dbReference>
<dbReference type="Gene3D" id="1.25.40.20">
    <property type="entry name" value="Ankyrin repeat-containing domain"/>
    <property type="match status" value="2"/>
</dbReference>
<dbReference type="PROSITE" id="PS50088">
    <property type="entry name" value="ANK_REPEAT"/>
    <property type="match status" value="3"/>
</dbReference>
<dbReference type="SMR" id="A0A7M7GDS0"/>
<evidence type="ECO:0000256" key="2">
    <source>
        <dbReference type="ARBA" id="ARBA00023043"/>
    </source>
</evidence>
<dbReference type="PRINTS" id="PR01415">
    <property type="entry name" value="ANKYRIN"/>
</dbReference>
<proteinExistence type="predicted"/>
<dbReference type="OrthoDB" id="7700494at2759"/>
<dbReference type="PANTHER" id="PTHR24189:SF50">
    <property type="entry name" value="ANKYRIN REPEAT AND SOCS BOX PROTEIN 2"/>
    <property type="match status" value="1"/>
</dbReference>
<dbReference type="InterPro" id="IPR002110">
    <property type="entry name" value="Ankyrin_rpt"/>
</dbReference>
<dbReference type="Proteomes" id="UP000002358">
    <property type="component" value="Chromosome 4"/>
</dbReference>
<evidence type="ECO:0000256" key="3">
    <source>
        <dbReference type="PROSITE-ProRule" id="PRU00023"/>
    </source>
</evidence>
<dbReference type="RefSeq" id="XP_031785581.1">
    <property type="nucleotide sequence ID" value="XM_031929721.2"/>
</dbReference>
<keyword evidence="5" id="KW-1185">Reference proteome</keyword>
<accession>A0A7M7GDS0</accession>
<evidence type="ECO:0000313" key="4">
    <source>
        <dbReference type="EnsemblMetazoa" id="XP_003427638"/>
    </source>
</evidence>
<protein>
    <submittedName>
        <fullName evidence="4">Uncharacterized protein</fullName>
    </submittedName>
</protein>